<reference evidence="2" key="1">
    <citation type="submission" date="2020-01" db="EMBL/GenBank/DDBJ databases">
        <title>Development of genomics and gene disruption for Polysphondylium violaceum indicates a role for the polyketide synthase stlB in stalk morphogenesis.</title>
        <authorList>
            <person name="Narita B."/>
            <person name="Kawabe Y."/>
            <person name="Kin K."/>
            <person name="Saito T."/>
            <person name="Gibbs R."/>
            <person name="Kuspa A."/>
            <person name="Muzny D."/>
            <person name="Queller D."/>
            <person name="Richards S."/>
            <person name="Strassman J."/>
            <person name="Sucgang R."/>
            <person name="Worley K."/>
            <person name="Schaap P."/>
        </authorList>
    </citation>
    <scope>NUCLEOTIDE SEQUENCE</scope>
    <source>
        <strain evidence="2">QSvi11</strain>
    </source>
</reference>
<accession>A0A8J4UUR1</accession>
<dbReference type="AlphaFoldDB" id="A0A8J4UUR1"/>
<comment type="caution">
    <text evidence="2">The sequence shown here is derived from an EMBL/GenBank/DDBJ whole genome shotgun (WGS) entry which is preliminary data.</text>
</comment>
<evidence type="ECO:0000256" key="1">
    <source>
        <dbReference type="SAM" id="MobiDB-lite"/>
    </source>
</evidence>
<evidence type="ECO:0000313" key="3">
    <source>
        <dbReference type="Proteomes" id="UP000695562"/>
    </source>
</evidence>
<feature type="region of interest" description="Disordered" evidence="1">
    <location>
        <begin position="111"/>
        <end position="130"/>
    </location>
</feature>
<name>A0A8J4UUR1_9MYCE</name>
<feature type="region of interest" description="Disordered" evidence="1">
    <location>
        <begin position="1"/>
        <end position="21"/>
    </location>
</feature>
<protein>
    <submittedName>
        <fullName evidence="2">Uncharacterized protein</fullName>
    </submittedName>
</protein>
<proteinExistence type="predicted"/>
<sequence length="130" mass="14935">MSFKQDQEQPEDYLNNYRSSTANSSIFPFSTLDLITDKVSSYSKSLAIESSSVSLAPVPNSPSKSSYDTVIHFHTSYPSNNQHQQKEFLDISSEPQTIKSQQQQQNSTLGYFYEDFEQHISPQRDRKKIQ</sequence>
<organism evidence="2 3">
    <name type="scientific">Polysphondylium violaceum</name>
    <dbReference type="NCBI Taxonomy" id="133409"/>
    <lineage>
        <taxon>Eukaryota</taxon>
        <taxon>Amoebozoa</taxon>
        <taxon>Evosea</taxon>
        <taxon>Eumycetozoa</taxon>
        <taxon>Dictyostelia</taxon>
        <taxon>Dictyosteliales</taxon>
        <taxon>Dictyosteliaceae</taxon>
        <taxon>Polysphondylium</taxon>
    </lineage>
</organism>
<dbReference type="EMBL" id="AJWJ01000883">
    <property type="protein sequence ID" value="KAF2068668.1"/>
    <property type="molecule type" value="Genomic_DNA"/>
</dbReference>
<keyword evidence="3" id="KW-1185">Reference proteome</keyword>
<dbReference type="Proteomes" id="UP000695562">
    <property type="component" value="Unassembled WGS sequence"/>
</dbReference>
<gene>
    <name evidence="2" type="ORF">CYY_010007</name>
</gene>
<evidence type="ECO:0000313" key="2">
    <source>
        <dbReference type="EMBL" id="KAF2068668.1"/>
    </source>
</evidence>